<dbReference type="Gene3D" id="1.10.238.10">
    <property type="entry name" value="EF-hand"/>
    <property type="match status" value="1"/>
</dbReference>
<dbReference type="InParanoid" id="A0A0G4GQF8"/>
<evidence type="ECO:0000256" key="3">
    <source>
        <dbReference type="ARBA" id="ARBA00022737"/>
    </source>
</evidence>
<dbReference type="VEuPathDB" id="CryptoDB:Vbra_18349"/>
<evidence type="ECO:0000259" key="5">
    <source>
        <dbReference type="PROSITE" id="PS50222"/>
    </source>
</evidence>
<dbReference type="InterPro" id="IPR011992">
    <property type="entry name" value="EF-hand-dom_pair"/>
</dbReference>
<dbReference type="EMBL" id="CDMY01000759">
    <property type="protein sequence ID" value="CEM32680.1"/>
    <property type="molecule type" value="Genomic_DNA"/>
</dbReference>
<accession>A0A0G4GQF8</accession>
<evidence type="ECO:0000256" key="1">
    <source>
        <dbReference type="ARBA" id="ARBA00020786"/>
    </source>
</evidence>
<dbReference type="PANTHER" id="PTHR23048">
    <property type="entry name" value="MYOSIN LIGHT CHAIN 1, 3"/>
    <property type="match status" value="1"/>
</dbReference>
<organism evidence="6 7">
    <name type="scientific">Vitrella brassicaformis (strain CCMP3155)</name>
    <dbReference type="NCBI Taxonomy" id="1169540"/>
    <lineage>
        <taxon>Eukaryota</taxon>
        <taxon>Sar</taxon>
        <taxon>Alveolata</taxon>
        <taxon>Colpodellida</taxon>
        <taxon>Vitrellaceae</taxon>
        <taxon>Vitrella</taxon>
    </lineage>
</organism>
<dbReference type="PANTHER" id="PTHR23048:SF0">
    <property type="entry name" value="CALMODULIN LIKE 3"/>
    <property type="match status" value="1"/>
</dbReference>
<dbReference type="OMA" id="CQLVEMM"/>
<reference evidence="6 7" key="1">
    <citation type="submission" date="2014-11" db="EMBL/GenBank/DDBJ databases">
        <authorList>
            <person name="Zhu J."/>
            <person name="Qi W."/>
            <person name="Song R."/>
        </authorList>
    </citation>
    <scope>NUCLEOTIDE SEQUENCE [LARGE SCALE GENOMIC DNA]</scope>
</reference>
<dbReference type="InterPro" id="IPR050230">
    <property type="entry name" value="CALM/Myosin/TropC-like"/>
</dbReference>
<dbReference type="GO" id="GO:0005509">
    <property type="term" value="F:calcium ion binding"/>
    <property type="evidence" value="ECO:0007669"/>
    <property type="project" value="InterPro"/>
</dbReference>
<dbReference type="Pfam" id="PF13499">
    <property type="entry name" value="EF-hand_7"/>
    <property type="match status" value="2"/>
</dbReference>
<dbReference type="PROSITE" id="PS50222">
    <property type="entry name" value="EF_HAND_2"/>
    <property type="match status" value="2"/>
</dbReference>
<protein>
    <recommendedName>
        <fullName evidence="1">Calmodulin</fullName>
    </recommendedName>
</protein>
<keyword evidence="7" id="KW-1185">Reference proteome</keyword>
<evidence type="ECO:0000256" key="4">
    <source>
        <dbReference type="ARBA" id="ARBA00022990"/>
    </source>
</evidence>
<name>A0A0G4GQF8_VITBC</name>
<dbReference type="PhylomeDB" id="A0A0G4GQF8"/>
<feature type="domain" description="EF-hand" evidence="5">
    <location>
        <begin position="12"/>
        <end position="47"/>
    </location>
</feature>
<evidence type="ECO:0000256" key="2">
    <source>
        <dbReference type="ARBA" id="ARBA00022723"/>
    </source>
</evidence>
<dbReference type="FunFam" id="1.10.238.10:FF:000001">
    <property type="entry name" value="Calmodulin 1"/>
    <property type="match status" value="1"/>
</dbReference>
<sequence length="155" mass="17255">MASAAAAGLSEIVQKQSVEAFKLLDRGSTGMLTAYQIAVAMRSLGHDLADEELDEVIQEYDVHVRGGINLDDFLSLVAKKEENTAEYEKLVHAFQVLDKDGNGFVSKERLKELMTTVGDKYTEGEFDELISEVKISSDGMLDYRELVHLLLRRGD</sequence>
<dbReference type="SMART" id="SM00054">
    <property type="entry name" value="EFh"/>
    <property type="match status" value="4"/>
</dbReference>
<evidence type="ECO:0000313" key="7">
    <source>
        <dbReference type="Proteomes" id="UP000041254"/>
    </source>
</evidence>
<dbReference type="STRING" id="1169540.A0A0G4GQF8"/>
<dbReference type="CDD" id="cd00051">
    <property type="entry name" value="EFh"/>
    <property type="match status" value="1"/>
</dbReference>
<evidence type="ECO:0000313" key="6">
    <source>
        <dbReference type="EMBL" id="CEM32680.1"/>
    </source>
</evidence>
<proteinExistence type="predicted"/>
<keyword evidence="3" id="KW-0677">Repeat</keyword>
<dbReference type="AlphaFoldDB" id="A0A0G4GQF8"/>
<feature type="domain" description="EF-hand" evidence="5">
    <location>
        <begin position="85"/>
        <end position="120"/>
    </location>
</feature>
<dbReference type="OrthoDB" id="429467at2759"/>
<dbReference type="Proteomes" id="UP000041254">
    <property type="component" value="Unassembled WGS sequence"/>
</dbReference>
<gene>
    <name evidence="6" type="ORF">Vbra_18349</name>
</gene>
<dbReference type="SUPFAM" id="SSF47473">
    <property type="entry name" value="EF-hand"/>
    <property type="match status" value="1"/>
</dbReference>
<keyword evidence="2" id="KW-0479">Metal-binding</keyword>
<keyword evidence="4" id="KW-0007">Acetylation</keyword>
<dbReference type="GO" id="GO:0016460">
    <property type="term" value="C:myosin II complex"/>
    <property type="evidence" value="ECO:0007669"/>
    <property type="project" value="TreeGrafter"/>
</dbReference>
<dbReference type="InterPro" id="IPR002048">
    <property type="entry name" value="EF_hand_dom"/>
</dbReference>